<dbReference type="SUPFAM" id="SSF55048">
    <property type="entry name" value="Probable ACP-binding domain of malonyl-CoA ACP transacylase"/>
    <property type="match status" value="1"/>
</dbReference>
<dbReference type="GO" id="GO:0031177">
    <property type="term" value="F:phosphopantetheine binding"/>
    <property type="evidence" value="ECO:0007669"/>
    <property type="project" value="InterPro"/>
</dbReference>
<dbReference type="SMART" id="SM00825">
    <property type="entry name" value="PKS_KS"/>
    <property type="match status" value="1"/>
</dbReference>
<dbReference type="SUPFAM" id="SSF47336">
    <property type="entry name" value="ACP-like"/>
    <property type="match status" value="4"/>
</dbReference>
<reference evidence="9 10" key="1">
    <citation type="submission" date="2021-08" db="EMBL/GenBank/DDBJ databases">
        <title>The highly contiguous genome resource for Trichoderma semiorbis FJ059, a fungal antagonistic to plant pathogens.</title>
        <authorList>
            <person name="Liu T."/>
        </authorList>
    </citation>
    <scope>NUCLEOTIDE SEQUENCE [LARGE SCALE GENOMIC DNA]</scope>
    <source>
        <strain evidence="9 10">FJ059</strain>
    </source>
</reference>
<dbReference type="Pfam" id="PF00698">
    <property type="entry name" value="Acyl_transf_1"/>
    <property type="match status" value="1"/>
</dbReference>
<evidence type="ECO:0000256" key="5">
    <source>
        <dbReference type="ARBA" id="ARBA00022737"/>
    </source>
</evidence>
<evidence type="ECO:0000256" key="3">
    <source>
        <dbReference type="ARBA" id="ARBA00022598"/>
    </source>
</evidence>
<protein>
    <recommendedName>
        <fullName evidence="8">Carrier domain-containing protein</fullName>
    </recommendedName>
</protein>
<evidence type="ECO:0000256" key="2">
    <source>
        <dbReference type="ARBA" id="ARBA00022553"/>
    </source>
</evidence>
<comment type="similarity">
    <text evidence="6">In the C-terminal section; belongs to the NRP synthetase family.</text>
</comment>
<proteinExistence type="inferred from homology"/>
<feature type="domain" description="Carrier" evidence="8">
    <location>
        <begin position="3710"/>
        <end position="3786"/>
    </location>
</feature>
<keyword evidence="10" id="KW-1185">Reference proteome</keyword>
<dbReference type="PANTHER" id="PTHR45527:SF1">
    <property type="entry name" value="FATTY ACID SYNTHASE"/>
    <property type="match status" value="1"/>
</dbReference>
<dbReference type="FunFam" id="1.10.1200.10:FF:000005">
    <property type="entry name" value="Nonribosomal peptide synthetase 1"/>
    <property type="match status" value="3"/>
</dbReference>
<dbReference type="InterPro" id="IPR045851">
    <property type="entry name" value="AMP-bd_C_sf"/>
</dbReference>
<dbReference type="Pfam" id="PF00501">
    <property type="entry name" value="AMP-binding"/>
    <property type="match status" value="3"/>
</dbReference>
<feature type="domain" description="Carrier" evidence="8">
    <location>
        <begin position="1861"/>
        <end position="1937"/>
    </location>
</feature>
<name>A0A9P8KPC0_9HYPO</name>
<dbReference type="InterPro" id="IPR009081">
    <property type="entry name" value="PP-bd_ACP"/>
</dbReference>
<dbReference type="Gene3D" id="3.30.559.30">
    <property type="entry name" value="Nonribosomal peptide synthetase, condensation domain"/>
    <property type="match status" value="4"/>
</dbReference>
<gene>
    <name evidence="9" type="ORF">TsFJ059_008738</name>
</gene>
<evidence type="ECO:0000259" key="8">
    <source>
        <dbReference type="PROSITE" id="PS50075"/>
    </source>
</evidence>
<dbReference type="FunFam" id="3.30.300.30:FF:000015">
    <property type="entry name" value="Nonribosomal peptide synthase SidD"/>
    <property type="match status" value="2"/>
</dbReference>
<evidence type="ECO:0000256" key="4">
    <source>
        <dbReference type="ARBA" id="ARBA00022679"/>
    </source>
</evidence>
<dbReference type="PROSITE" id="PS00455">
    <property type="entry name" value="AMP_BINDING"/>
    <property type="match status" value="3"/>
</dbReference>
<dbReference type="Pfam" id="PF00668">
    <property type="entry name" value="Condensation"/>
    <property type="match status" value="4"/>
</dbReference>
<accession>A0A9P8KPC0</accession>
<dbReference type="InterPro" id="IPR000873">
    <property type="entry name" value="AMP-dep_synth/lig_dom"/>
</dbReference>
<keyword evidence="1" id="KW-0596">Phosphopantetheine</keyword>
<dbReference type="InterPro" id="IPR001227">
    <property type="entry name" value="Ac_transferase_dom_sf"/>
</dbReference>
<dbReference type="EMBL" id="JAIMJC010000006">
    <property type="protein sequence ID" value="KAH0523778.1"/>
    <property type="molecule type" value="Genomic_DNA"/>
</dbReference>
<dbReference type="InterPro" id="IPR010071">
    <property type="entry name" value="AA_adenyl_dom"/>
</dbReference>
<dbReference type="Proteomes" id="UP000826573">
    <property type="component" value="Unassembled WGS sequence"/>
</dbReference>
<dbReference type="GO" id="GO:0016746">
    <property type="term" value="F:acyltransferase activity"/>
    <property type="evidence" value="ECO:0007669"/>
    <property type="project" value="InterPro"/>
</dbReference>
<dbReference type="Gene3D" id="1.10.1200.10">
    <property type="entry name" value="ACP-like"/>
    <property type="match status" value="4"/>
</dbReference>
<dbReference type="SUPFAM" id="SSF52151">
    <property type="entry name" value="FabD/lysophospholipase-like"/>
    <property type="match status" value="1"/>
</dbReference>
<dbReference type="Gene3D" id="3.30.559.10">
    <property type="entry name" value="Chloramphenicol acetyltransferase-like domain"/>
    <property type="match status" value="4"/>
</dbReference>
<organism evidence="9 10">
    <name type="scientific">Trichoderma semiorbis</name>
    <dbReference type="NCBI Taxonomy" id="1491008"/>
    <lineage>
        <taxon>Eukaryota</taxon>
        <taxon>Fungi</taxon>
        <taxon>Dikarya</taxon>
        <taxon>Ascomycota</taxon>
        <taxon>Pezizomycotina</taxon>
        <taxon>Sordariomycetes</taxon>
        <taxon>Hypocreomycetidae</taxon>
        <taxon>Hypocreales</taxon>
        <taxon>Hypocreaceae</taxon>
        <taxon>Trichoderma</taxon>
    </lineage>
</organism>
<dbReference type="PANTHER" id="PTHR45527">
    <property type="entry name" value="NONRIBOSOMAL PEPTIDE SYNTHETASE"/>
    <property type="match status" value="1"/>
</dbReference>
<dbReference type="InterPro" id="IPR023213">
    <property type="entry name" value="CAT-like_dom_sf"/>
</dbReference>
<keyword evidence="2" id="KW-0597">Phosphoprotein</keyword>
<dbReference type="Gene3D" id="3.40.366.10">
    <property type="entry name" value="Malonyl-Coenzyme A Acyl Carrier Protein, domain 2"/>
    <property type="match status" value="1"/>
</dbReference>
<dbReference type="PROSITE" id="PS00012">
    <property type="entry name" value="PHOSPHOPANTETHEINE"/>
    <property type="match status" value="3"/>
</dbReference>
<dbReference type="Pfam" id="PF00109">
    <property type="entry name" value="ketoacyl-synt"/>
    <property type="match status" value="2"/>
</dbReference>
<dbReference type="Gene3D" id="3.40.50.12780">
    <property type="entry name" value="N-terminal domain of ligase-like"/>
    <property type="match status" value="3"/>
</dbReference>
<dbReference type="InterPro" id="IPR006162">
    <property type="entry name" value="Ppantetheine_attach_site"/>
</dbReference>
<dbReference type="Gene3D" id="3.40.47.10">
    <property type="match status" value="2"/>
</dbReference>
<dbReference type="Gene3D" id="3.30.300.30">
    <property type="match status" value="2"/>
</dbReference>
<evidence type="ECO:0000256" key="6">
    <source>
        <dbReference type="ARBA" id="ARBA00029443"/>
    </source>
</evidence>
<dbReference type="InterPro" id="IPR001242">
    <property type="entry name" value="Condensation_dom"/>
</dbReference>
<evidence type="ECO:0000313" key="9">
    <source>
        <dbReference type="EMBL" id="KAH0523778.1"/>
    </source>
</evidence>
<dbReference type="InterPro" id="IPR020845">
    <property type="entry name" value="AMP-binding_CS"/>
</dbReference>
<comment type="caution">
    <text evidence="9">The sequence shown here is derived from an EMBL/GenBank/DDBJ whole genome shotgun (WGS) entry which is preliminary data.</text>
</comment>
<evidence type="ECO:0000313" key="10">
    <source>
        <dbReference type="Proteomes" id="UP000826573"/>
    </source>
</evidence>
<dbReference type="NCBIfam" id="TIGR01733">
    <property type="entry name" value="AA-adenyl-dom"/>
    <property type="match status" value="2"/>
</dbReference>
<dbReference type="InterPro" id="IPR016036">
    <property type="entry name" value="Malonyl_transacylase_ACP-bd"/>
</dbReference>
<dbReference type="CDD" id="cd19545">
    <property type="entry name" value="FUM14_C_NRPS-like"/>
    <property type="match status" value="4"/>
</dbReference>
<feature type="domain" description="Carrier" evidence="8">
    <location>
        <begin position="763"/>
        <end position="843"/>
    </location>
</feature>
<comment type="similarity">
    <text evidence="7">Belongs to the NRP synthetase family.</text>
</comment>
<dbReference type="InterPro" id="IPR014030">
    <property type="entry name" value="Ketoacyl_synth_N"/>
</dbReference>
<dbReference type="SUPFAM" id="SSF56801">
    <property type="entry name" value="Acetyl-CoA synthetase-like"/>
    <property type="match status" value="3"/>
</dbReference>
<dbReference type="InterPro" id="IPR016039">
    <property type="entry name" value="Thiolase-like"/>
</dbReference>
<keyword evidence="3" id="KW-0436">Ligase</keyword>
<dbReference type="GO" id="GO:0043041">
    <property type="term" value="P:amino acid activation for nonribosomal peptide biosynthetic process"/>
    <property type="evidence" value="ECO:0007669"/>
    <property type="project" value="TreeGrafter"/>
</dbReference>
<dbReference type="SUPFAM" id="SSF53901">
    <property type="entry name" value="Thiolase-like"/>
    <property type="match status" value="1"/>
</dbReference>
<dbReference type="InterPro" id="IPR036736">
    <property type="entry name" value="ACP-like_sf"/>
</dbReference>
<dbReference type="InterPro" id="IPR014043">
    <property type="entry name" value="Acyl_transferase_dom"/>
</dbReference>
<dbReference type="PROSITE" id="PS50075">
    <property type="entry name" value="CARRIER"/>
    <property type="match status" value="4"/>
</dbReference>
<dbReference type="SUPFAM" id="SSF52777">
    <property type="entry name" value="CoA-dependent acyltransferases"/>
    <property type="match status" value="8"/>
</dbReference>
<dbReference type="GO" id="GO:0044550">
    <property type="term" value="P:secondary metabolite biosynthetic process"/>
    <property type="evidence" value="ECO:0007669"/>
    <property type="project" value="TreeGrafter"/>
</dbReference>
<dbReference type="GO" id="GO:0016874">
    <property type="term" value="F:ligase activity"/>
    <property type="evidence" value="ECO:0007669"/>
    <property type="project" value="UniProtKB-KW"/>
</dbReference>
<dbReference type="SMART" id="SM00827">
    <property type="entry name" value="PKS_AT"/>
    <property type="match status" value="1"/>
</dbReference>
<dbReference type="SMART" id="SM00823">
    <property type="entry name" value="PKS_PP"/>
    <property type="match status" value="2"/>
</dbReference>
<dbReference type="CDD" id="cd05918">
    <property type="entry name" value="A_NRPS_SidN3_like"/>
    <property type="match status" value="2"/>
</dbReference>
<dbReference type="InterPro" id="IPR020841">
    <property type="entry name" value="PKS_Beta-ketoAc_synthase_dom"/>
</dbReference>
<dbReference type="InterPro" id="IPR020806">
    <property type="entry name" value="PKS_PP-bd"/>
</dbReference>
<dbReference type="FunFam" id="3.30.559.30:FF:000003">
    <property type="entry name" value="Nonribosomal peptide synthase SidD"/>
    <property type="match status" value="2"/>
</dbReference>
<dbReference type="InterPro" id="IPR042099">
    <property type="entry name" value="ANL_N_sf"/>
</dbReference>
<dbReference type="GO" id="GO:0005737">
    <property type="term" value="C:cytoplasm"/>
    <property type="evidence" value="ECO:0007669"/>
    <property type="project" value="TreeGrafter"/>
</dbReference>
<evidence type="ECO:0000256" key="1">
    <source>
        <dbReference type="ARBA" id="ARBA00022450"/>
    </source>
</evidence>
<feature type="domain" description="Carrier" evidence="8">
    <location>
        <begin position="2957"/>
        <end position="3033"/>
    </location>
</feature>
<evidence type="ECO:0000256" key="7">
    <source>
        <dbReference type="ARBA" id="ARBA00029454"/>
    </source>
</evidence>
<dbReference type="Pfam" id="PF00550">
    <property type="entry name" value="PP-binding"/>
    <property type="match status" value="4"/>
</dbReference>
<keyword evidence="4" id="KW-0808">Transferase</keyword>
<keyword evidence="5" id="KW-0677">Repeat</keyword>
<sequence length="4112" mass="453469">MASKADYDNGEKSQTPIAICGVGVRLPGGVHNAGHLWGSIANSRDSQSPLRLGGIDQKEVDIDDASFFSMTDEEAKDCGPQQVKLLGVIRDCLEDACEVNYQSEDACVGCYIGVSGEDDVSMVLSKNDMKGPRTVVKSSPSSSLVAFYKAYCAVQSGDARSAVVAGSNLVLGSENEAEMGEAVSAVYIKTLPDAIRDGNPIRAVIRESSVQNFARGENSGSDATEQGVPSLTSLIKSVINLENQNNPPNISSVVPSTLVSAGDSEKVSMNAFDAEGYSAQFVIDPYVQPTSLGSETRPELVLFTAHSASSLAKQIEEHRLYAQAHPNAAADIAYTRALRRETLEYKAFTILSNSSFTNTSTPVKTSAHTPAIAMIFNGQGAQWAGMGKELIQADPEVNDDIEKMDAVLKTLKVPSTWSIKDELLRDAADPENRINSSQLSYPLSTALQIAIVNRFERLGVTPKVVVGHSSGEIAAAYAAGFLSLEDAITIAYYYGYATTENQKDGGMGVVSLGVQEMTEFLEQNVVIACENSPSSTTISGDREAVERVLKSVKAAKPDVTARILRIDAAYHSPHMNLLADDLLGLLKAENIASSEPKRSKALFVSSVSEKVLEEQSDFGPAYWISNLVSRVRFSTAISTVLNICAEEPLFLEIGPHSALSVPLSQICAATDVAFNYVSSQTRGADGAVSFLSAVGRLWQESAVLELAPLFAHGKAIYGLPSYPWSHVSPDEGSGDANLSAREKRARVIADSSYLESELADDEIPTTELEIVLRAIWVDILQNVVQLRRQDIGKKHSFFLLGGDSLTTIELVTAAYQYGIRLSPAAISDNAELAQMAAVATIEEDDAMMAEAEPFSLITEENVDDLKDQIRKGCNLTTSEVIEDVYPCTTLQEGFMALGMKQPGSYIHRVVYKLMPDVDVDRFMASWEGTINQCGSLRSRVVILGGRALQAVMTEDTAWEHLQSDLDIHTFLNQTRDISMSYGERLSRHALVRDSNGSVYFVWLIHHAVFDGLTIRIVLDALYHAYYGNSTKALRPYSSFIRYVESLDSAASGEYWQKELDGAQRAHFPLARLSATSEDKAMKKTIPFRNTMNSSITTATILRAAWALLLARYCDSDDVCFGTTLSGRQAAVPGLNEIPGPMIATVPIRIRIDRDMSIASFLEKIQAQAAEMVAHEQYGLQNISKLGQDAQEACDFSNLIVIQPNNHLTSIADTASDAILQQGPVEKALSEEAMRNYFNYPLVLQPRIGEDSIELDWTYYADAITEGQLEALCFHYEHIIQQLLAATEMSLGALSVSGSWDLEQSLKANIETPEIVDLCLHQLIERQAKDHPNATAIRAWDLELTYLQLDCAANRLAHYLVKSCGVKDQDLVHVCFEKSAWFFVSIIAVNKAGATWVPLDPSHPLQRQQQVVSQTKATLALASTNNVDMCSKLVANVVEVSHALDEKLAKTEGSWYGPISNVSPGNAAYVLFTSGSTGTPKGLVMQHRAVCTSQTAIAKRLGMTSNVRMLQFASFVFDLSIGEIVGPWVVGGCLCVPSEEIRMVTGSLVDFINTMKITWAYLTPSFTRTLNPDDIPGLELLLFAGEAVGRDVFEAWFGKVRLINGWGPAETCVFSTLHEWKSLDESPLTVGRPVGGNCWIVDSQDPQRLAPVGTLGEVVIQGPTILREYLADFAKTEASIIRNLPEWVPDRTTNHWDRFYKSGDLCRYNADGTIEFGSRKDNQVKIRGLRVELGEIEHHFRESLEGVKQVAVDVVNGDGSAIIVSYFCFTDETRTAGKNSETNVKDVLASMTSELQSQLTALVGQLSVTLPRYMIPTLFIPCQYMPFITSTKLDMKLLRLAFSKLSKEDVARYSLVDSKKRKPETEMETRIQAIWADLLKLSTDSIGRDDNFLRMGGDSIAAIYFVSAARNSGISIAVKDVFDDPRLFQVASKATILANKDKSSQVKPFSLLPDNLSKLMQSDAIRTKYGLGKGQTIEDAYPCTPLQEGLMALTAKQPGSYISQWYHRVPKYIDIAKFKAAWKTAVERNATLRTRVMLEDGCAVQAVITNDDDWENTAGHNLESYKRLIPQFDIGYGTRLARFAVVEDKHDTYFVWVIHHAINDGWSMRIVLDSIYNTYYGRSVSSISPYSNFINYLSKIDSEAAASFWRSNLSGAQRPSYPATGKRFAADKSGGAVRVVDRLVSFSGQKDASITMATIIRAAWAIVLGRHCDARDVCYGATVSGRQAAMDGLLSTPGAVIATIPIRVRLEAAKPVSQMLQDLQAHALDMVPYEQYGLHNISKLSPEAREACDFTSLLVIQPKEQESTIFNSKDGLLQAEAEEDHLMIESMNNYFNYPLVMLSYMAEENVNQRFLYNPEILSEAEVEAVSYQFEHVVQQLLNPGNKLIGDISVAGPWDLEQSLKANDDIPDIIDSCFHDLVDKQAIERPNSLAVVGWDRSFTYIELVEAVNRLSNYLATNFTFKADELIPVCFEKSSWYIVSILAINKIGAGWVPLDPSHPEQRLRQIVSQTRAKVILCSPSNAHICNAFGLSVIEISPFFYQKLSESGVTGTTGPAIEVTPRNICYVLFTSGSTGTPKGFVMEHGAVCTSQTAISRRLGITADVRMLQFAAFVFDLSVGEIVATLISGGSVYIPDENTRLNKLSNFIQNNKINSTILTPSFARTLKPEDVPSLELMVLAGEAVGRDVCDSWFGKLRFVCGWGPAETCVLSSLHEWQSIDESPRTIGRPVGCFCWIADPENPQRLAPTGTVGEIFIQGPTLLREYLADPEKTRSSMVYDLPAWVPRRESQYWSRFYKSGDLGYYNPDGTLEFSTRKDTQIKIRGLRVELGEIEYYLQQAIDDIRQVAVDVLSSDNGSNLVAYFCFNEDTKTADARVQADNKGPFMLIDEDLQTRLIAASGELKIVLPTYMVPAFFIPCSYMPSSTSAKLDRKALKKYVDLLSVDELSKYSLSSGKKRAPETPMESQLQQIWAEILNIPMESIGRDDSFLSLGGDSVTAIHLVNAMRGDGILLTVKDIFDDPRLLSVASKVKETNEKAEIQEIEQFSLLDEGIQDLVLSDGLRTELKLSESQEIEDAYPCSKLQEGLMALSVKQPGSYIAKYTYRLPDHVDLQEFKQAWEFTSSAIEALRTRFVMINGSCIQVVINEELPWETAKVDDIGTAIVSAQSFRMTYGTPLSRYMMLEDKNGNNYFMWAIHHSVHDGWSLRIILETLRREYDGRSSPAITPYNGFINYTLNLDADATADYWRGQLENAKRASFPAAGVTSGESKHKTRMMTRSIPFPTSTNPAITKATVFRAAWALILARYCDTDDVTFGSTISGRQATVPGLTEMAGPAVATVPVRVRLNYEQRVSKFLQDVQSQASEMIPFEQYGLQNISRLGADAKDACDFTSLMLVQPMQHLTGEDIDTILEPVLEQDDQEDQVQNYFSYPLVLQGHVYDDTVKLVLIYDSFVLPESQLLALSHQFNGVVQQLLSAEDFKLSDISVASSWDLDLAEASNGDGPEIVDDCAHLMIERQTELTPQAHAVHAWDGTLTYSELDRAANSLANLLVNNHGVKVGDIIHVCFEKSLWYVVSVLAINKAGAAWVPMDPAHPFHRLQQVASQTGAKIALTSSIHRHLCSKLLDTVIEVSSALDEQLKSDQDIDDIKPAVSVASNDVAYLLFTSGSTGVPKGIIMEHGSLCTNRLKLRKSTTALAQEELEAYSLTDANKRAPDTAMEIRLQHLWAEILNIPAQTIGKDDSFLRIGGDSIAAIRLVSMARELGITLTVDAIFEDSRLSSIASTAADEDEGILAPIPALSLLDDGIRDLVQSPSVYETYGLNTTQRIEDAYPTTKLQEGFMALSAKQPGSYIARFLYRLPSHVDVSRFKEAWRRTVDACTNLRTRIILTGDSSTQLIIHDDFEWDSLESQDLQSYLQLHQGIEMSYGSRLCRYALAAHTDGNMYFMWSIHHAVFDGLSAQKVLRILEKAYEGIESLEVPTYARFIKYTLGLDTDVAASYWREQLQGSRKATFPASNGVFKKASVTRILEKSIKLPTVTSSGITVATIVRSAWAIVIARYSDTDDVTFGTSISGRQAPVPELMDMVGPAVTTVPIRKWFLSSNSVCRISPESAKTL</sequence>
<dbReference type="InterPro" id="IPR016035">
    <property type="entry name" value="Acyl_Trfase/lysoPLipase"/>
</dbReference>